<feature type="compositionally biased region" description="Basic and acidic residues" evidence="1">
    <location>
        <begin position="577"/>
        <end position="587"/>
    </location>
</feature>
<feature type="compositionally biased region" description="Low complexity" evidence="1">
    <location>
        <begin position="1159"/>
        <end position="1179"/>
    </location>
</feature>
<feature type="compositionally biased region" description="Low complexity" evidence="1">
    <location>
        <begin position="849"/>
        <end position="861"/>
    </location>
</feature>
<proteinExistence type="predicted"/>
<feature type="compositionally biased region" description="Polar residues" evidence="1">
    <location>
        <begin position="930"/>
        <end position="966"/>
    </location>
</feature>
<dbReference type="OrthoDB" id="5382203at2759"/>
<feature type="compositionally biased region" description="Low complexity" evidence="1">
    <location>
        <begin position="1272"/>
        <end position="1281"/>
    </location>
</feature>
<accession>A0A9P4IZM2</accession>
<protein>
    <submittedName>
        <fullName evidence="2">Uncharacterized protein</fullName>
    </submittedName>
</protein>
<feature type="compositionally biased region" description="Polar residues" evidence="1">
    <location>
        <begin position="791"/>
        <end position="804"/>
    </location>
</feature>
<feature type="compositionally biased region" description="Polar residues" evidence="1">
    <location>
        <begin position="684"/>
        <end position="699"/>
    </location>
</feature>
<feature type="region of interest" description="Disordered" evidence="1">
    <location>
        <begin position="412"/>
        <end position="432"/>
    </location>
</feature>
<name>A0A9P4IZM2_9PEZI</name>
<evidence type="ECO:0000313" key="3">
    <source>
        <dbReference type="Proteomes" id="UP000799439"/>
    </source>
</evidence>
<dbReference type="EMBL" id="ML996088">
    <property type="protein sequence ID" value="KAF2151415.1"/>
    <property type="molecule type" value="Genomic_DNA"/>
</dbReference>
<comment type="caution">
    <text evidence="2">The sequence shown here is derived from an EMBL/GenBank/DDBJ whole genome shotgun (WGS) entry which is preliminary data.</text>
</comment>
<gene>
    <name evidence="2" type="ORF">K461DRAFT_295471</name>
</gene>
<evidence type="ECO:0000313" key="2">
    <source>
        <dbReference type="EMBL" id="KAF2151415.1"/>
    </source>
</evidence>
<evidence type="ECO:0000256" key="1">
    <source>
        <dbReference type="SAM" id="MobiDB-lite"/>
    </source>
</evidence>
<feature type="region of interest" description="Disordered" evidence="1">
    <location>
        <begin position="791"/>
        <end position="821"/>
    </location>
</feature>
<feature type="compositionally biased region" description="Basic and acidic residues" evidence="1">
    <location>
        <begin position="1282"/>
        <end position="1291"/>
    </location>
</feature>
<feature type="compositionally biased region" description="Polar residues" evidence="1">
    <location>
        <begin position="333"/>
        <end position="348"/>
    </location>
</feature>
<organism evidence="2 3">
    <name type="scientific">Myriangium duriaei CBS 260.36</name>
    <dbReference type="NCBI Taxonomy" id="1168546"/>
    <lineage>
        <taxon>Eukaryota</taxon>
        <taxon>Fungi</taxon>
        <taxon>Dikarya</taxon>
        <taxon>Ascomycota</taxon>
        <taxon>Pezizomycotina</taxon>
        <taxon>Dothideomycetes</taxon>
        <taxon>Dothideomycetidae</taxon>
        <taxon>Myriangiales</taxon>
        <taxon>Myriangiaceae</taxon>
        <taxon>Myriangium</taxon>
    </lineage>
</organism>
<feature type="compositionally biased region" description="Low complexity" evidence="1">
    <location>
        <begin position="518"/>
        <end position="532"/>
    </location>
</feature>
<keyword evidence="3" id="KW-1185">Reference proteome</keyword>
<feature type="region of interest" description="Disordered" evidence="1">
    <location>
        <begin position="447"/>
        <end position="744"/>
    </location>
</feature>
<sequence length="1304" mass="139089">MEADLIASSPPLPQHELEQLQNAVNFGPDVASPVISGYGPPSVTSDSVSIASLPYSTAPLYMTSIQPKPCYASRESASRAATELYRQHKELDSDPDNDLDDDTERVQVSETATAHVNSFLDKVLHDILVLAQSTQLPQLRTAAAEVLRRNLGKEAVAYADANLEDLLAAESEDEDGEDNVSTPTDSATKWDLESSWKRIRLRVMMRSENSDFDIDDDEHHASQAGLSGLTRRLGDSSAAVISLHSEIFLAGVLDFISDHVFAVAIIPALIRMRRGSKKSPAQIAEPNVLFVEEADLEKGVLNSPLDRLWRGWRKSTRSRASYPTSPRHGYSYSDASSPDTQRRGSTQWGDGPYHTHGQDLMTPRGMPGEYIETPAVEYSERVMASNIPLPTNANDVEEIETPGLAEDPDDYLSAKQHTDRPTSAIHVPQTNPRNSLGIAITEEESLKAGQGSDINPNNTFALDTAKSDSAGDKTPTVRSTGQVAINPETASALTGGQPLTPELPKDGGAADVRHPERSSSLSNPVASPSPASKRNREAAIGMGFPNGISIPGDAIPRSPDLEKLPQARPESVQTTSSKRESRDDPRLRAASPSSETEGSEIMSPRDFMAARNLHSTRLRSETSPLPSPSVPSPTKSGVLAPLRTKLQTSGISPTRGEHSPVSPLTASEIGLERPSDSSKYGVVTNVSSGPPSAITSAPTSGIPASVPASAPSSRKTSAPAGRLTDDLARARGSPKVRQTSLQDRESLRRIAVERNGSLVSLVDENSHRPRKQTPLTSSSIVTAEDFDSLLNGSDTIKMTLSPSSVREAPSLPGSRSGSIDQTALAKFNGSQNDLASALKKKMAAENPRSPSLNSPSIGSSDKSGRGRSGSAATEKTGRSSSRPSVRNKSRTRAGFMAREPTVQTDSTRDFADFIRSTGPDREPQTLVPALTTQRQPSIGGRSQRQPSISAQRQPSVTGVTSPQRSGSLAGPQISETAGIKYKRNYAPREARGSEPDGNAGLIDFIRSGPTPAKSNVPSKDIAPFRYSMDSDEMREAVINLDEPDGHRASISTMNTMHTMMTYGSHAPLVNGRQQSVSTSPMGGSTPRLAPETQKPKKSSNYVTNADGVQRYRNKDPYAIDISDDEDEEFLSPPRGKSGSAQHTSRSGSTSLGPFMSDTDASSDPRSLPSSRTPTAPPTSGLALNGVSFQPASTPVSQPAPQSPTARSGSMASLSAPTPKSAAAAVPGRVVIPRNPNRPKPELRAAGGRAESSSTRDLADFFKNSAPPPSSAPSPNIGSSSVSEKKEKEGGKGKFWSRRRYLDMP</sequence>
<feature type="compositionally biased region" description="Low complexity" evidence="1">
    <location>
        <begin position="703"/>
        <end position="713"/>
    </location>
</feature>
<feature type="compositionally biased region" description="Polar residues" evidence="1">
    <location>
        <begin position="452"/>
        <end position="461"/>
    </location>
</feature>
<feature type="compositionally biased region" description="Polar residues" evidence="1">
    <location>
        <begin position="1071"/>
        <end position="1082"/>
    </location>
</feature>
<feature type="compositionally biased region" description="Basic and acidic residues" evidence="1">
    <location>
        <begin position="906"/>
        <end position="923"/>
    </location>
</feature>
<feature type="region of interest" description="Disordered" evidence="1">
    <location>
        <begin position="836"/>
        <end position="1019"/>
    </location>
</feature>
<feature type="compositionally biased region" description="Polar residues" evidence="1">
    <location>
        <begin position="1186"/>
        <end position="1217"/>
    </location>
</feature>
<feature type="region of interest" description="Disordered" evidence="1">
    <location>
        <begin position="1070"/>
        <end position="1304"/>
    </location>
</feature>
<feature type="compositionally biased region" description="Polar residues" evidence="1">
    <location>
        <begin position="1138"/>
        <end position="1151"/>
    </location>
</feature>
<feature type="compositionally biased region" description="Polar residues" evidence="1">
    <location>
        <begin position="476"/>
        <end position="494"/>
    </location>
</feature>
<dbReference type="Proteomes" id="UP000799439">
    <property type="component" value="Unassembled WGS sequence"/>
</dbReference>
<reference evidence="2" key="1">
    <citation type="journal article" date="2020" name="Stud. Mycol.">
        <title>101 Dothideomycetes genomes: a test case for predicting lifestyles and emergence of pathogens.</title>
        <authorList>
            <person name="Haridas S."/>
            <person name="Albert R."/>
            <person name="Binder M."/>
            <person name="Bloem J."/>
            <person name="Labutti K."/>
            <person name="Salamov A."/>
            <person name="Andreopoulos B."/>
            <person name="Baker S."/>
            <person name="Barry K."/>
            <person name="Bills G."/>
            <person name="Bluhm B."/>
            <person name="Cannon C."/>
            <person name="Castanera R."/>
            <person name="Culley D."/>
            <person name="Daum C."/>
            <person name="Ezra D."/>
            <person name="Gonzalez J."/>
            <person name="Henrissat B."/>
            <person name="Kuo A."/>
            <person name="Liang C."/>
            <person name="Lipzen A."/>
            <person name="Lutzoni F."/>
            <person name="Magnuson J."/>
            <person name="Mondo S."/>
            <person name="Nolan M."/>
            <person name="Ohm R."/>
            <person name="Pangilinan J."/>
            <person name="Park H.-J."/>
            <person name="Ramirez L."/>
            <person name="Alfaro M."/>
            <person name="Sun H."/>
            <person name="Tritt A."/>
            <person name="Yoshinaga Y."/>
            <person name="Zwiers L.-H."/>
            <person name="Turgeon B."/>
            <person name="Goodwin S."/>
            <person name="Spatafora J."/>
            <person name="Crous P."/>
            <person name="Grigoriev I."/>
        </authorList>
    </citation>
    <scope>NUCLEOTIDE SEQUENCE</scope>
    <source>
        <strain evidence="2">CBS 260.36</strain>
    </source>
</reference>
<feature type="region of interest" description="Disordered" evidence="1">
    <location>
        <begin position="318"/>
        <end position="366"/>
    </location>
</feature>